<evidence type="ECO:0000313" key="2">
    <source>
        <dbReference type="EMBL" id="MDT0606014.1"/>
    </source>
</evidence>
<dbReference type="RefSeq" id="WP_311349576.1">
    <property type="nucleotide sequence ID" value="NZ_JAVRHR010000001.1"/>
</dbReference>
<evidence type="ECO:0000313" key="3">
    <source>
        <dbReference type="Proteomes" id="UP001255246"/>
    </source>
</evidence>
<proteinExistence type="predicted"/>
<protein>
    <submittedName>
        <fullName evidence="2">Nuclear transport factor 2 family protein</fullName>
    </submittedName>
</protein>
<accession>A0ABU3A7U8</accession>
<dbReference type="SUPFAM" id="SSF54427">
    <property type="entry name" value="NTF2-like"/>
    <property type="match status" value="1"/>
</dbReference>
<organism evidence="2 3">
    <name type="scientific">Croceitalea rosinachiae</name>
    <dbReference type="NCBI Taxonomy" id="3075596"/>
    <lineage>
        <taxon>Bacteria</taxon>
        <taxon>Pseudomonadati</taxon>
        <taxon>Bacteroidota</taxon>
        <taxon>Flavobacteriia</taxon>
        <taxon>Flavobacteriales</taxon>
        <taxon>Flavobacteriaceae</taxon>
        <taxon>Croceitalea</taxon>
    </lineage>
</organism>
<comment type="caution">
    <text evidence="2">The sequence shown here is derived from an EMBL/GenBank/DDBJ whole genome shotgun (WGS) entry which is preliminary data.</text>
</comment>
<dbReference type="Gene3D" id="3.10.450.50">
    <property type="match status" value="1"/>
</dbReference>
<name>A0ABU3A7U8_9FLAO</name>
<evidence type="ECO:0000259" key="1">
    <source>
        <dbReference type="Pfam" id="PF14534"/>
    </source>
</evidence>
<dbReference type="InterPro" id="IPR027843">
    <property type="entry name" value="DUF4440"/>
</dbReference>
<dbReference type="Pfam" id="PF14534">
    <property type="entry name" value="DUF4440"/>
    <property type="match status" value="1"/>
</dbReference>
<keyword evidence="3" id="KW-1185">Reference proteome</keyword>
<feature type="domain" description="DUF4440" evidence="1">
    <location>
        <begin position="33"/>
        <end position="143"/>
    </location>
</feature>
<sequence>MRFFRILLTIALAFNLSNCSDKEPETTKEKLLQAIDMFNKAFQDGDNAVLESMVTENYVHTNGNSKPIGKEDWFNYLNEREDDIKSGNLQVMEYELSERRIEFYGNVAIVTGKISVSNKKKEGIQKNEYRITNIWVNEKENWKRAGFHDGKIK</sequence>
<gene>
    <name evidence="2" type="ORF">RM706_03190</name>
</gene>
<dbReference type="EMBL" id="JAVRHR010000001">
    <property type="protein sequence ID" value="MDT0606014.1"/>
    <property type="molecule type" value="Genomic_DNA"/>
</dbReference>
<reference evidence="2 3" key="1">
    <citation type="submission" date="2023-09" db="EMBL/GenBank/DDBJ databases">
        <authorList>
            <person name="Rey-Velasco X."/>
        </authorList>
    </citation>
    <scope>NUCLEOTIDE SEQUENCE [LARGE SCALE GENOMIC DNA]</scope>
    <source>
        <strain evidence="2 3">F388</strain>
    </source>
</reference>
<dbReference type="InterPro" id="IPR032710">
    <property type="entry name" value="NTF2-like_dom_sf"/>
</dbReference>
<dbReference type="Proteomes" id="UP001255246">
    <property type="component" value="Unassembled WGS sequence"/>
</dbReference>